<dbReference type="RefSeq" id="WP_379914669.1">
    <property type="nucleotide sequence ID" value="NZ_JBHUDD010000051.1"/>
</dbReference>
<dbReference type="Proteomes" id="UP001597186">
    <property type="component" value="Unassembled WGS sequence"/>
</dbReference>
<protein>
    <recommendedName>
        <fullName evidence="3">Anti-sigma factor NepR domain-containing protein</fullName>
    </recommendedName>
</protein>
<name>A0ABW4EED7_9RHOB</name>
<accession>A0ABW4EED7</accession>
<organism evidence="1 2">
    <name type="scientific">Lacimonas salitolerans</name>
    <dbReference type="NCBI Taxonomy" id="1323750"/>
    <lineage>
        <taxon>Bacteria</taxon>
        <taxon>Pseudomonadati</taxon>
        <taxon>Pseudomonadota</taxon>
        <taxon>Alphaproteobacteria</taxon>
        <taxon>Rhodobacterales</taxon>
        <taxon>Paracoccaceae</taxon>
        <taxon>Lacimonas</taxon>
    </lineage>
</organism>
<evidence type="ECO:0000313" key="1">
    <source>
        <dbReference type="EMBL" id="MFD1509472.1"/>
    </source>
</evidence>
<dbReference type="EMBL" id="JBHUDD010000051">
    <property type="protein sequence ID" value="MFD1509472.1"/>
    <property type="molecule type" value="Genomic_DNA"/>
</dbReference>
<sequence>MTRLHSTPRPDIRAGHSADRSEIYRLLADSMLPDMPTLEALLDRLERQEGRL</sequence>
<comment type="caution">
    <text evidence="1">The sequence shown here is derived from an EMBL/GenBank/DDBJ whole genome shotgun (WGS) entry which is preliminary data.</text>
</comment>
<evidence type="ECO:0008006" key="3">
    <source>
        <dbReference type="Google" id="ProtNLM"/>
    </source>
</evidence>
<evidence type="ECO:0000313" key="2">
    <source>
        <dbReference type="Proteomes" id="UP001597186"/>
    </source>
</evidence>
<proteinExistence type="predicted"/>
<reference evidence="2" key="1">
    <citation type="journal article" date="2019" name="Int. J. Syst. Evol. Microbiol.">
        <title>The Global Catalogue of Microorganisms (GCM) 10K type strain sequencing project: providing services to taxonomists for standard genome sequencing and annotation.</title>
        <authorList>
            <consortium name="The Broad Institute Genomics Platform"/>
            <consortium name="The Broad Institute Genome Sequencing Center for Infectious Disease"/>
            <person name="Wu L."/>
            <person name="Ma J."/>
        </authorList>
    </citation>
    <scope>NUCLEOTIDE SEQUENCE [LARGE SCALE GENOMIC DNA]</scope>
    <source>
        <strain evidence="2">CGMCC 1.12477</strain>
    </source>
</reference>
<gene>
    <name evidence="1" type="ORF">ACFTOW_08665</name>
</gene>
<keyword evidence="2" id="KW-1185">Reference proteome</keyword>